<comment type="caution">
    <text evidence="2">The sequence shown here is derived from an EMBL/GenBank/DDBJ whole genome shotgun (WGS) entry which is preliminary data.</text>
</comment>
<sequence length="411" mass="41234">MSDLLTRPLLRRDEPSWGSRVPWFAAVLASGWVLVATLALGVLPAVAVWISDGADSALTDPLRFGARIWLVAHRIGLDVDGADFVFAPLGMTVVVMLLMYRSARWAAHQAGTATPRAIAAVIVPAVVVYGAGASLLATFATAGDVSSSPLTAGAVAAAWALAGFSLGVLHETGFDEVWLARLSPEVRAALAGGGVAIAGLVLVGAALTVAASVLNAGQIGMLADALDAGSLGTSVLAAGSAAVMPNVIVWAAGFSLGPGFAVGAETVVAPSGVELGMLPAVPVLGALPAEVPGTFAWLVLAGPVAVGVLAGLLVYRRLAQHQEPLSTMVLAAGGAGAAAAIGMSVLVTLSSGSIGAARLSQVGSVAWEVAAMTFLLVGVPATITATVLRWRSTRSSMIIGDPAHQDVGNRQ</sequence>
<organism evidence="2 3">
    <name type="scientific">Phytoactinopolyspora alkaliphila</name>
    <dbReference type="NCBI Taxonomy" id="1783498"/>
    <lineage>
        <taxon>Bacteria</taxon>
        <taxon>Bacillati</taxon>
        <taxon>Actinomycetota</taxon>
        <taxon>Actinomycetes</taxon>
        <taxon>Jiangellales</taxon>
        <taxon>Jiangellaceae</taxon>
        <taxon>Phytoactinopolyspora</taxon>
    </lineage>
</organism>
<feature type="transmembrane region" description="Helical" evidence="1">
    <location>
        <begin position="121"/>
        <end position="142"/>
    </location>
</feature>
<feature type="transmembrane region" description="Helical" evidence="1">
    <location>
        <begin position="148"/>
        <end position="169"/>
    </location>
</feature>
<keyword evidence="1" id="KW-0472">Membrane</keyword>
<dbReference type="AlphaFoldDB" id="A0A6N9YJ10"/>
<proteinExistence type="predicted"/>
<protein>
    <submittedName>
        <fullName evidence="2">Uncharacterized protein</fullName>
    </submittedName>
</protein>
<dbReference type="RefSeq" id="WP_163817388.1">
    <property type="nucleotide sequence ID" value="NZ_JAAGOB010000003.1"/>
</dbReference>
<name>A0A6N9YJ10_9ACTN</name>
<keyword evidence="1" id="KW-1133">Transmembrane helix</keyword>
<dbReference type="InterPro" id="IPR045931">
    <property type="entry name" value="DUF6350"/>
</dbReference>
<feature type="transmembrane region" description="Helical" evidence="1">
    <location>
        <begin position="21"/>
        <end position="50"/>
    </location>
</feature>
<evidence type="ECO:0000313" key="3">
    <source>
        <dbReference type="Proteomes" id="UP000469185"/>
    </source>
</evidence>
<feature type="transmembrane region" description="Helical" evidence="1">
    <location>
        <begin position="268"/>
        <end position="289"/>
    </location>
</feature>
<feature type="transmembrane region" description="Helical" evidence="1">
    <location>
        <begin position="190"/>
        <end position="214"/>
    </location>
</feature>
<keyword evidence="3" id="KW-1185">Reference proteome</keyword>
<feature type="transmembrane region" description="Helical" evidence="1">
    <location>
        <begin position="369"/>
        <end position="388"/>
    </location>
</feature>
<dbReference type="EMBL" id="JAAGOB010000003">
    <property type="protein sequence ID" value="NED95031.1"/>
    <property type="molecule type" value="Genomic_DNA"/>
</dbReference>
<reference evidence="2 3" key="1">
    <citation type="submission" date="2020-02" db="EMBL/GenBank/DDBJ databases">
        <authorList>
            <person name="Li X.-J."/>
            <person name="Feng X.-M."/>
        </authorList>
    </citation>
    <scope>NUCLEOTIDE SEQUENCE [LARGE SCALE GENOMIC DNA]</scope>
    <source>
        <strain evidence="2 3">CGMCC 4.7225</strain>
    </source>
</reference>
<accession>A0A6N9YJ10</accession>
<keyword evidence="1" id="KW-0812">Transmembrane</keyword>
<feature type="transmembrane region" description="Helical" evidence="1">
    <location>
        <begin position="327"/>
        <end position="349"/>
    </location>
</feature>
<dbReference type="Pfam" id="PF19877">
    <property type="entry name" value="DUF6350"/>
    <property type="match status" value="1"/>
</dbReference>
<evidence type="ECO:0000256" key="1">
    <source>
        <dbReference type="SAM" id="Phobius"/>
    </source>
</evidence>
<feature type="transmembrane region" description="Helical" evidence="1">
    <location>
        <begin position="295"/>
        <end position="315"/>
    </location>
</feature>
<gene>
    <name evidence="2" type="ORF">G1H11_06860</name>
</gene>
<dbReference type="Proteomes" id="UP000469185">
    <property type="component" value="Unassembled WGS sequence"/>
</dbReference>
<evidence type="ECO:0000313" key="2">
    <source>
        <dbReference type="EMBL" id="NED95031.1"/>
    </source>
</evidence>
<feature type="transmembrane region" description="Helical" evidence="1">
    <location>
        <begin position="84"/>
        <end position="100"/>
    </location>
</feature>
<feature type="transmembrane region" description="Helical" evidence="1">
    <location>
        <begin position="234"/>
        <end position="256"/>
    </location>
</feature>